<keyword evidence="2" id="KW-0812">Transmembrane</keyword>
<proteinExistence type="predicted"/>
<sequence length="125" mass="13650">MDNSEYLTTLLWLHLGTIGPLIAFKIAALLVGYLVARLGFQLLVMGVKGEFRFRSTFKAGSVDLISVSPGLFFTLMATVIITVGVLKDKPFETSFSAESSRRVAAPIDSKKPQLEQPAMNTKGQQ</sequence>
<dbReference type="AlphaFoldDB" id="A0A8J2YWC4"/>
<name>A0A8J2YWC4_9PROT</name>
<reference evidence="3" key="2">
    <citation type="submission" date="2020-09" db="EMBL/GenBank/DDBJ databases">
        <authorList>
            <person name="Sun Q."/>
            <person name="Zhou Y."/>
        </authorList>
    </citation>
    <scope>NUCLEOTIDE SEQUENCE</scope>
    <source>
        <strain evidence="3">CGMCC 1.15725</strain>
    </source>
</reference>
<comment type="caution">
    <text evidence="3">The sequence shown here is derived from an EMBL/GenBank/DDBJ whole genome shotgun (WGS) entry which is preliminary data.</text>
</comment>
<dbReference type="EMBL" id="BMJQ01000010">
    <property type="protein sequence ID" value="GGF29040.1"/>
    <property type="molecule type" value="Genomic_DNA"/>
</dbReference>
<dbReference type="RefSeq" id="WP_189048805.1">
    <property type="nucleotide sequence ID" value="NZ_BMJQ01000010.1"/>
</dbReference>
<keyword evidence="2" id="KW-1133">Transmembrane helix</keyword>
<keyword evidence="2" id="KW-0472">Membrane</keyword>
<feature type="transmembrane region" description="Helical" evidence="2">
    <location>
        <begin position="61"/>
        <end position="86"/>
    </location>
</feature>
<organism evidence="3 4">
    <name type="scientific">Aliidongia dinghuensis</name>
    <dbReference type="NCBI Taxonomy" id="1867774"/>
    <lineage>
        <taxon>Bacteria</taxon>
        <taxon>Pseudomonadati</taxon>
        <taxon>Pseudomonadota</taxon>
        <taxon>Alphaproteobacteria</taxon>
        <taxon>Rhodospirillales</taxon>
        <taxon>Dongiaceae</taxon>
        <taxon>Aliidongia</taxon>
    </lineage>
</organism>
<keyword evidence="4" id="KW-1185">Reference proteome</keyword>
<dbReference type="Proteomes" id="UP000646365">
    <property type="component" value="Unassembled WGS sequence"/>
</dbReference>
<protein>
    <submittedName>
        <fullName evidence="3">Uncharacterized protein</fullName>
    </submittedName>
</protein>
<feature type="region of interest" description="Disordered" evidence="1">
    <location>
        <begin position="98"/>
        <end position="125"/>
    </location>
</feature>
<evidence type="ECO:0000256" key="2">
    <source>
        <dbReference type="SAM" id="Phobius"/>
    </source>
</evidence>
<accession>A0A8J2YWC4</accession>
<evidence type="ECO:0000313" key="4">
    <source>
        <dbReference type="Proteomes" id="UP000646365"/>
    </source>
</evidence>
<feature type="transmembrane region" description="Helical" evidence="2">
    <location>
        <begin position="12"/>
        <end position="40"/>
    </location>
</feature>
<reference evidence="3" key="1">
    <citation type="journal article" date="2014" name="Int. J. Syst. Evol. Microbiol.">
        <title>Complete genome sequence of Corynebacterium casei LMG S-19264T (=DSM 44701T), isolated from a smear-ripened cheese.</title>
        <authorList>
            <consortium name="US DOE Joint Genome Institute (JGI-PGF)"/>
            <person name="Walter F."/>
            <person name="Albersmeier A."/>
            <person name="Kalinowski J."/>
            <person name="Ruckert C."/>
        </authorList>
    </citation>
    <scope>NUCLEOTIDE SEQUENCE</scope>
    <source>
        <strain evidence="3">CGMCC 1.15725</strain>
    </source>
</reference>
<evidence type="ECO:0000256" key="1">
    <source>
        <dbReference type="SAM" id="MobiDB-lite"/>
    </source>
</evidence>
<evidence type="ECO:0000313" key="3">
    <source>
        <dbReference type="EMBL" id="GGF29040.1"/>
    </source>
</evidence>
<gene>
    <name evidence="3" type="ORF">GCM10011611_38900</name>
</gene>